<keyword evidence="4" id="KW-0456">Lyase</keyword>
<evidence type="ECO:0000259" key="5">
    <source>
        <dbReference type="PROSITE" id="PS51891"/>
    </source>
</evidence>
<keyword evidence="2" id="KW-0479">Metal-binding</keyword>
<dbReference type="PANTHER" id="PTHR33337">
    <property type="entry name" value="GFA DOMAIN-CONTAINING PROTEIN"/>
    <property type="match status" value="1"/>
</dbReference>
<dbReference type="InterPro" id="IPR006913">
    <property type="entry name" value="CENP-V/GFA"/>
</dbReference>
<evidence type="ECO:0000313" key="6">
    <source>
        <dbReference type="EMBL" id="MEW9309825.1"/>
    </source>
</evidence>
<dbReference type="PROSITE" id="PS51891">
    <property type="entry name" value="CENP_V_GFA"/>
    <property type="match status" value="1"/>
</dbReference>
<organism evidence="6 7">
    <name type="scientific">Labrys neptuniae</name>
    <dbReference type="NCBI Taxonomy" id="376174"/>
    <lineage>
        <taxon>Bacteria</taxon>
        <taxon>Pseudomonadati</taxon>
        <taxon>Pseudomonadota</taxon>
        <taxon>Alphaproteobacteria</taxon>
        <taxon>Hyphomicrobiales</taxon>
        <taxon>Xanthobacteraceae</taxon>
        <taxon>Labrys</taxon>
    </lineage>
</organism>
<evidence type="ECO:0000256" key="1">
    <source>
        <dbReference type="ARBA" id="ARBA00005495"/>
    </source>
</evidence>
<keyword evidence="7" id="KW-1185">Reference proteome</keyword>
<keyword evidence="3" id="KW-0862">Zinc</keyword>
<dbReference type="PANTHER" id="PTHR33337:SF40">
    <property type="entry name" value="CENP-V_GFA DOMAIN-CONTAINING PROTEIN-RELATED"/>
    <property type="match status" value="1"/>
</dbReference>
<comment type="caution">
    <text evidence="6">The sequence shown here is derived from an EMBL/GenBank/DDBJ whole genome shotgun (WGS) entry which is preliminary data.</text>
</comment>
<name>A0ABV3PVY4_9HYPH</name>
<dbReference type="Pfam" id="PF04828">
    <property type="entry name" value="GFA"/>
    <property type="match status" value="1"/>
</dbReference>
<dbReference type="SUPFAM" id="SSF51316">
    <property type="entry name" value="Mss4-like"/>
    <property type="match status" value="1"/>
</dbReference>
<evidence type="ECO:0000256" key="4">
    <source>
        <dbReference type="ARBA" id="ARBA00023239"/>
    </source>
</evidence>
<evidence type="ECO:0000313" key="7">
    <source>
        <dbReference type="Proteomes" id="UP001555786"/>
    </source>
</evidence>
<dbReference type="EMBL" id="JBFNQD010000018">
    <property type="protein sequence ID" value="MEW9309825.1"/>
    <property type="molecule type" value="Genomic_DNA"/>
</dbReference>
<evidence type="ECO:0000256" key="3">
    <source>
        <dbReference type="ARBA" id="ARBA00022833"/>
    </source>
</evidence>
<accession>A0ABV3PVY4</accession>
<gene>
    <name evidence="6" type="ORF">ABXS05_30035</name>
</gene>
<dbReference type="Proteomes" id="UP001555786">
    <property type="component" value="Unassembled WGS sequence"/>
</dbReference>
<comment type="similarity">
    <text evidence="1">Belongs to the Gfa family.</text>
</comment>
<sequence>MSATSLRATGSCLCGGVRYEIHGTLTPVSACHCSQCAKTSGNFVATTDCAAADLTLTAEDTLRWYRSSERAERGFCATCGGNLFWRALGDDRISITAGTLDRPTGLATRRHIFVASKSDYYDIADGVAQFDVR</sequence>
<dbReference type="RefSeq" id="WP_311932736.1">
    <property type="nucleotide sequence ID" value="NZ_JAVSCS010000001.1"/>
</dbReference>
<evidence type="ECO:0000256" key="2">
    <source>
        <dbReference type="ARBA" id="ARBA00022723"/>
    </source>
</evidence>
<proteinExistence type="inferred from homology"/>
<dbReference type="Gene3D" id="3.90.1590.10">
    <property type="entry name" value="glutathione-dependent formaldehyde- activating enzyme (gfa)"/>
    <property type="match status" value="1"/>
</dbReference>
<feature type="domain" description="CENP-V/GFA" evidence="5">
    <location>
        <begin position="8"/>
        <end position="122"/>
    </location>
</feature>
<protein>
    <submittedName>
        <fullName evidence="6">GFA family protein</fullName>
    </submittedName>
</protein>
<reference evidence="6 7" key="1">
    <citation type="submission" date="2024-07" db="EMBL/GenBank/DDBJ databases">
        <title>Description of Labrys sedimenti sp. nov., isolated from a diclofenac-degrading enrichment culture.</title>
        <authorList>
            <person name="Tancsics A."/>
            <person name="Csepanyi A."/>
        </authorList>
    </citation>
    <scope>NUCLEOTIDE SEQUENCE [LARGE SCALE GENOMIC DNA]</scope>
    <source>
        <strain evidence="6 7">LMG 23578</strain>
    </source>
</reference>
<dbReference type="InterPro" id="IPR011057">
    <property type="entry name" value="Mss4-like_sf"/>
</dbReference>